<evidence type="ECO:0000313" key="2">
    <source>
        <dbReference type="EMBL" id="KAF7636263.1"/>
    </source>
</evidence>
<evidence type="ECO:0000313" key="3">
    <source>
        <dbReference type="Proteomes" id="UP000605970"/>
    </source>
</evidence>
<reference evidence="2" key="1">
    <citation type="journal article" date="2020" name="Ecol. Evol.">
        <title>Genome structure and content of the rice root-knot nematode (Meloidogyne graminicola).</title>
        <authorList>
            <person name="Phan N.T."/>
            <person name="Danchin E.G.J."/>
            <person name="Klopp C."/>
            <person name="Perfus-Barbeoch L."/>
            <person name="Kozlowski D.K."/>
            <person name="Koutsovoulos G.D."/>
            <person name="Lopez-Roques C."/>
            <person name="Bouchez O."/>
            <person name="Zahm M."/>
            <person name="Besnard G."/>
            <person name="Bellafiore S."/>
        </authorList>
    </citation>
    <scope>NUCLEOTIDE SEQUENCE</scope>
    <source>
        <strain evidence="2">VN-18</strain>
    </source>
</reference>
<keyword evidence="3" id="KW-1185">Reference proteome</keyword>
<dbReference type="Proteomes" id="UP000605970">
    <property type="component" value="Unassembled WGS sequence"/>
</dbReference>
<name>A0A8S9ZS36_9BILA</name>
<feature type="transmembrane region" description="Helical" evidence="1">
    <location>
        <begin position="26"/>
        <end position="47"/>
    </location>
</feature>
<keyword evidence="1" id="KW-1133">Transmembrane helix</keyword>
<dbReference type="AlphaFoldDB" id="A0A8S9ZS36"/>
<protein>
    <submittedName>
        <fullName evidence="2">Uncharacterized protein</fullName>
    </submittedName>
</protein>
<evidence type="ECO:0000256" key="1">
    <source>
        <dbReference type="SAM" id="Phobius"/>
    </source>
</evidence>
<sequence length="99" mass="11117">MGHLNINKYSEELNGQITRTLIIQGYITRAFPLLIYSLAVISIFFSFNSIKTITLIIQLFITIPLNWLPILNPFISKIIQVASHIAETPFNNNPGGSIT</sequence>
<accession>A0A8S9ZS36</accession>
<feature type="transmembrane region" description="Helical" evidence="1">
    <location>
        <begin position="53"/>
        <end position="71"/>
    </location>
</feature>
<proteinExistence type="predicted"/>
<comment type="caution">
    <text evidence="2">The sequence shown here is derived from an EMBL/GenBank/DDBJ whole genome shotgun (WGS) entry which is preliminary data.</text>
</comment>
<keyword evidence="1" id="KW-0472">Membrane</keyword>
<dbReference type="EMBL" id="JABEBT010000031">
    <property type="protein sequence ID" value="KAF7636263.1"/>
    <property type="molecule type" value="Genomic_DNA"/>
</dbReference>
<keyword evidence="1" id="KW-0812">Transmembrane</keyword>
<gene>
    <name evidence="2" type="ORF">Mgra_00004252</name>
</gene>
<organism evidence="2 3">
    <name type="scientific">Meloidogyne graminicola</name>
    <dbReference type="NCBI Taxonomy" id="189291"/>
    <lineage>
        <taxon>Eukaryota</taxon>
        <taxon>Metazoa</taxon>
        <taxon>Ecdysozoa</taxon>
        <taxon>Nematoda</taxon>
        <taxon>Chromadorea</taxon>
        <taxon>Rhabditida</taxon>
        <taxon>Tylenchina</taxon>
        <taxon>Tylenchomorpha</taxon>
        <taxon>Tylenchoidea</taxon>
        <taxon>Meloidogynidae</taxon>
        <taxon>Meloidogyninae</taxon>
        <taxon>Meloidogyne</taxon>
    </lineage>
</organism>
<feature type="non-terminal residue" evidence="2">
    <location>
        <position position="1"/>
    </location>
</feature>